<keyword evidence="4" id="KW-1185">Reference proteome</keyword>
<proteinExistence type="predicted"/>
<evidence type="ECO:0000259" key="2">
    <source>
        <dbReference type="PROSITE" id="PS50994"/>
    </source>
</evidence>
<sequence>MGIKNLQANVDSRLVVNQVNGSYIAKESGMVQYLNKVKILAKSFKEFSIKQIPRSENKKVDALSKIASTSFVHLNKQVFVEELMEKSINEEEILDIVEEEGNTWMTPIQEYLTKEILPEDKKKARAVRRKAAKYAMINGTLYKKSFLGPWLRSVVAKVIQTGYYWPTMHMDARNLIRECNDCQIHRPVPRNPQQNLTPITSPWPFYKWGIDIAGPFPEGPGKVKFLIVAIDYFTKWIEAKAVATITGSQVKKFVWDNIVCRFGLPGEIISDNGKQFRDNPFKDWCEKLCIRQCFASVKHPQANGLVERANRSLGEGIKARLDERSRDWIEELPHVLWAHRTMIKSSNGETPFSLTYGTEAVIPAEIGMPTLRTAEIDQAKNNEALGINLDLIEEKREQAAIQEAKSKKKMEKYYNSRVRGTSFKPGDMVYRSNEASHAQDGGKLGPKWEGPYEVKESLGKGAYKLKDRKGNDMPRTWNILKEKSINEKEILDVVEEEGNTWMTPICEYLTKEILPEDTKKARAVRRKAVRYAMINGTLYKKSFLGPWLRCVGPLQANYVLREIHEGSCSMHSGPRSVVAKVIQTGYYWPTMHMDARNLIRECNDCQIHRPVPRNPQQNLTPITSPWPFYKWGIDIAGPFPEGPGKVKFLIVAIDYFTKWIEAKAVATITGNQVKKFVWDNIVCRFGLPGEIISDNGKQFRDNPFKDWCEKLCIRQCFASVKHPQANGLVERANRSLGEGIKARLEEKSKDWIEELPHVLWAHRTMIKSSNGETPFSLTYGTEAVIPAEIGMPTLRTAEVDQASNNEALGINVDPNRRKKGANNHTESKIKKRCLPRTVGKLGPKWEGPYEVKESLGKELTN</sequence>
<dbReference type="PROSITE" id="PS50994">
    <property type="entry name" value="INTEGRASE"/>
    <property type="match status" value="2"/>
</dbReference>
<comment type="caution">
    <text evidence="3">The sequence shown here is derived from an EMBL/GenBank/DDBJ whole genome shotgun (WGS) entry which is preliminary data.</text>
</comment>
<dbReference type="GO" id="GO:0003964">
    <property type="term" value="F:RNA-directed DNA polymerase activity"/>
    <property type="evidence" value="ECO:0007669"/>
    <property type="project" value="UniProtKB-KW"/>
</dbReference>
<dbReference type="Gene3D" id="3.30.420.10">
    <property type="entry name" value="Ribonuclease H-like superfamily/Ribonuclease H"/>
    <property type="match status" value="3"/>
</dbReference>
<dbReference type="InterPro" id="IPR012337">
    <property type="entry name" value="RNaseH-like_sf"/>
</dbReference>
<name>A0ABQ5HKP7_9ASTR</name>
<dbReference type="InterPro" id="IPR036397">
    <property type="entry name" value="RNaseH_sf"/>
</dbReference>
<dbReference type="Proteomes" id="UP001151760">
    <property type="component" value="Unassembled WGS sequence"/>
</dbReference>
<dbReference type="Pfam" id="PF13456">
    <property type="entry name" value="RVT_3"/>
    <property type="match status" value="1"/>
</dbReference>
<keyword evidence="3" id="KW-0548">Nucleotidyltransferase</keyword>
<evidence type="ECO:0000313" key="4">
    <source>
        <dbReference type="Proteomes" id="UP001151760"/>
    </source>
</evidence>
<dbReference type="Pfam" id="PF00665">
    <property type="entry name" value="rve"/>
    <property type="match status" value="2"/>
</dbReference>
<dbReference type="Pfam" id="PF17921">
    <property type="entry name" value="Integrase_H2C2"/>
    <property type="match status" value="1"/>
</dbReference>
<evidence type="ECO:0000256" key="1">
    <source>
        <dbReference type="SAM" id="MobiDB-lite"/>
    </source>
</evidence>
<dbReference type="InterPro" id="IPR001584">
    <property type="entry name" value="Integrase_cat-core"/>
</dbReference>
<keyword evidence="3" id="KW-0695">RNA-directed DNA polymerase</keyword>
<reference evidence="3" key="2">
    <citation type="submission" date="2022-01" db="EMBL/GenBank/DDBJ databases">
        <authorList>
            <person name="Yamashiro T."/>
            <person name="Shiraishi A."/>
            <person name="Satake H."/>
            <person name="Nakayama K."/>
        </authorList>
    </citation>
    <scope>NUCLEOTIDE SEQUENCE</scope>
</reference>
<dbReference type="InterPro" id="IPR041588">
    <property type="entry name" value="Integrase_H2C2"/>
</dbReference>
<gene>
    <name evidence="3" type="ORF">Tco_1070077</name>
</gene>
<feature type="domain" description="Integrase catalytic" evidence="2">
    <location>
        <begin position="200"/>
        <end position="359"/>
    </location>
</feature>
<evidence type="ECO:0000313" key="3">
    <source>
        <dbReference type="EMBL" id="GJT88360.1"/>
    </source>
</evidence>
<feature type="region of interest" description="Disordered" evidence="1">
    <location>
        <begin position="810"/>
        <end position="833"/>
    </location>
</feature>
<keyword evidence="3" id="KW-0808">Transferase</keyword>
<accession>A0ABQ5HKP7</accession>
<dbReference type="PANTHER" id="PTHR48475:SF2">
    <property type="entry name" value="RIBONUCLEASE H"/>
    <property type="match status" value="1"/>
</dbReference>
<feature type="domain" description="Integrase catalytic" evidence="2">
    <location>
        <begin position="623"/>
        <end position="782"/>
    </location>
</feature>
<dbReference type="SUPFAM" id="SSF53098">
    <property type="entry name" value="Ribonuclease H-like"/>
    <property type="match status" value="2"/>
</dbReference>
<dbReference type="Gene3D" id="1.10.340.70">
    <property type="match status" value="2"/>
</dbReference>
<dbReference type="PANTHER" id="PTHR48475">
    <property type="entry name" value="RIBONUCLEASE H"/>
    <property type="match status" value="1"/>
</dbReference>
<protein>
    <submittedName>
        <fullName evidence="3">Reverse transcriptase domain-containing protein</fullName>
    </submittedName>
</protein>
<dbReference type="EMBL" id="BQNB010019724">
    <property type="protein sequence ID" value="GJT88360.1"/>
    <property type="molecule type" value="Genomic_DNA"/>
</dbReference>
<reference evidence="3" key="1">
    <citation type="journal article" date="2022" name="Int. J. Mol. Sci.">
        <title>Draft Genome of Tanacetum Coccineum: Genomic Comparison of Closely Related Tanacetum-Family Plants.</title>
        <authorList>
            <person name="Yamashiro T."/>
            <person name="Shiraishi A."/>
            <person name="Nakayama K."/>
            <person name="Satake H."/>
        </authorList>
    </citation>
    <scope>NUCLEOTIDE SEQUENCE</scope>
</reference>
<organism evidence="3 4">
    <name type="scientific">Tanacetum coccineum</name>
    <dbReference type="NCBI Taxonomy" id="301880"/>
    <lineage>
        <taxon>Eukaryota</taxon>
        <taxon>Viridiplantae</taxon>
        <taxon>Streptophyta</taxon>
        <taxon>Embryophyta</taxon>
        <taxon>Tracheophyta</taxon>
        <taxon>Spermatophyta</taxon>
        <taxon>Magnoliopsida</taxon>
        <taxon>eudicotyledons</taxon>
        <taxon>Gunneridae</taxon>
        <taxon>Pentapetalae</taxon>
        <taxon>asterids</taxon>
        <taxon>campanulids</taxon>
        <taxon>Asterales</taxon>
        <taxon>Asteraceae</taxon>
        <taxon>Asteroideae</taxon>
        <taxon>Anthemideae</taxon>
        <taxon>Anthemidinae</taxon>
        <taxon>Tanacetum</taxon>
    </lineage>
</organism>
<dbReference type="InterPro" id="IPR002156">
    <property type="entry name" value="RNaseH_domain"/>
</dbReference>